<reference evidence="1" key="1">
    <citation type="submission" date="2021-02" db="EMBL/GenBank/DDBJ databases">
        <authorList>
            <person name="Johnson B.J."/>
            <person name="Isenhart S.H."/>
            <person name="Brown D.K."/>
            <person name="Kleven A.S."/>
            <person name="Bohn B.R."/>
            <person name="Martinez L.A."/>
            <person name="Garcia C.A."/>
            <person name="Zack K.M."/>
            <person name="Garlena R.A."/>
            <person name="Russell D.A."/>
            <person name="Jacobs-Sera D."/>
            <person name="Hatfull G.F."/>
        </authorList>
    </citation>
    <scope>NUCLEOTIDE SEQUENCE</scope>
</reference>
<protein>
    <submittedName>
        <fullName evidence="1">Uncharacterized protein</fullName>
    </submittedName>
</protein>
<evidence type="ECO:0000313" key="1">
    <source>
        <dbReference type="EMBL" id="QTF82146.1"/>
    </source>
</evidence>
<keyword evidence="2" id="KW-1185">Reference proteome</keyword>
<evidence type="ECO:0000313" key="2">
    <source>
        <dbReference type="Proteomes" id="UP000664925"/>
    </source>
</evidence>
<name>A0A8A5LQ94_9CAUD</name>
<accession>A0A8A5LQ94</accession>
<sequence>MKPILSPCHSAPIWISVDGRGDVTVYCSVKGCVETWDKNGAPE</sequence>
<organism evidence="1 2">
    <name type="scientific">Arthrobacter phage Prairie</name>
    <dbReference type="NCBI Taxonomy" id="2816463"/>
    <lineage>
        <taxon>Viruses</taxon>
        <taxon>Duplodnaviria</taxon>
        <taxon>Heunggongvirae</taxon>
        <taxon>Uroviricota</taxon>
        <taxon>Caudoviricetes</taxon>
        <taxon>Berryhillviridae</taxon>
        <taxon>Lilmacvirus</taxon>
        <taxon>Lilmacvirus prairie</taxon>
    </lineage>
</organism>
<dbReference type="Proteomes" id="UP000664925">
    <property type="component" value="Segment"/>
</dbReference>
<proteinExistence type="predicted"/>
<gene>
    <name evidence="1" type="primary">49</name>
    <name evidence="1" type="ORF">SEA_PRAIRIE_49</name>
</gene>
<dbReference type="EMBL" id="MW601223">
    <property type="protein sequence ID" value="QTF82146.1"/>
    <property type="molecule type" value="Genomic_DNA"/>
</dbReference>